<protein>
    <submittedName>
        <fullName evidence="1">Uncharacterized protein</fullName>
    </submittedName>
</protein>
<comment type="caution">
    <text evidence="1">The sequence shown here is derived from an EMBL/GenBank/DDBJ whole genome shotgun (WGS) entry which is preliminary data.</text>
</comment>
<proteinExistence type="predicted"/>
<dbReference type="EMBL" id="JAATJB010000003">
    <property type="protein sequence ID" value="NJB97187.1"/>
    <property type="molecule type" value="Genomic_DNA"/>
</dbReference>
<dbReference type="InterPro" id="IPR021457">
    <property type="entry name" value="DUF3108"/>
</dbReference>
<organism evidence="1 2">
    <name type="scientific">Sphingomonas trueperi</name>
    <dbReference type="NCBI Taxonomy" id="53317"/>
    <lineage>
        <taxon>Bacteria</taxon>
        <taxon>Pseudomonadati</taxon>
        <taxon>Pseudomonadota</taxon>
        <taxon>Alphaproteobacteria</taxon>
        <taxon>Sphingomonadales</taxon>
        <taxon>Sphingomonadaceae</taxon>
        <taxon>Sphingomonas</taxon>
    </lineage>
</organism>
<reference evidence="1 2" key="1">
    <citation type="submission" date="2020-03" db="EMBL/GenBank/DDBJ databases">
        <title>Genomic Encyclopedia of Type Strains, Phase IV (KMG-IV): sequencing the most valuable type-strain genomes for metagenomic binning, comparative biology and taxonomic classification.</title>
        <authorList>
            <person name="Goeker M."/>
        </authorList>
    </citation>
    <scope>NUCLEOTIDE SEQUENCE [LARGE SCALE GENOMIC DNA]</scope>
    <source>
        <strain evidence="1 2">DSM 7225</strain>
    </source>
</reference>
<dbReference type="Proteomes" id="UP000531251">
    <property type="component" value="Unassembled WGS sequence"/>
</dbReference>
<dbReference type="RefSeq" id="WP_125974458.1">
    <property type="nucleotide sequence ID" value="NZ_BAAADY010000012.1"/>
</dbReference>
<evidence type="ECO:0000313" key="2">
    <source>
        <dbReference type="Proteomes" id="UP000531251"/>
    </source>
</evidence>
<name>A0A7X6BD04_9SPHN</name>
<accession>A0A7X6BD04</accession>
<gene>
    <name evidence="1" type="ORF">GGR89_001493</name>
</gene>
<dbReference type="AlphaFoldDB" id="A0A7X6BD04"/>
<dbReference type="Pfam" id="PF11306">
    <property type="entry name" value="DUF3108"/>
    <property type="match status" value="1"/>
</dbReference>
<evidence type="ECO:0000313" key="1">
    <source>
        <dbReference type="EMBL" id="NJB97187.1"/>
    </source>
</evidence>
<sequence>MLALMLIAATPLPDMAVPDGSRLREGSACYALTREGKPIGQTWQRVRAATEGSTPVWDIIVHQRVGDGRFDMRDHFVLRRGDLTPLRMDSRRNGVEHVRVRYDGRTIQVTRPDKAETQLSAPGTVWDGNLWGLTFAALPLAEGKTYHLPFFQYDKGLGHFTLKVAGSAKVNGQDAWLVDADAGDGRTVRYQIGKDPAAELGTESPMFGQHLGGDCSALAEP</sequence>
<keyword evidence="2" id="KW-1185">Reference proteome</keyword>